<feature type="domain" description="Carboxylesterase type B" evidence="5">
    <location>
        <begin position="89"/>
        <end position="571"/>
    </location>
</feature>
<dbReference type="STRING" id="698492.A0A0E9NL00"/>
<evidence type="ECO:0000313" key="6">
    <source>
        <dbReference type="EMBL" id="GAO50557.1"/>
    </source>
</evidence>
<dbReference type="InterPro" id="IPR019826">
    <property type="entry name" value="Carboxylesterase_B_AS"/>
</dbReference>
<dbReference type="ESTHER" id="9asco-a0a0e9nl00">
    <property type="family name" value="Fungal_carboxylesterase_lipase"/>
</dbReference>
<reference evidence="6 7" key="3">
    <citation type="journal article" date="2015" name="Genome Announc.">
        <title>Draft Genome Sequence of the Archiascomycetous Yeast Saitoella complicata.</title>
        <authorList>
            <person name="Yamauchi K."/>
            <person name="Kondo S."/>
            <person name="Hamamoto M."/>
            <person name="Takahashi Y."/>
            <person name="Ogura Y."/>
            <person name="Hayashi T."/>
            <person name="Nishida H."/>
        </authorList>
    </citation>
    <scope>NUCLEOTIDE SEQUENCE [LARGE SCALE GENOMIC DNA]</scope>
    <source>
        <strain evidence="6 7">NRRL Y-17804</strain>
    </source>
</reference>
<dbReference type="PANTHER" id="PTHR11559">
    <property type="entry name" value="CARBOXYLESTERASE"/>
    <property type="match status" value="1"/>
</dbReference>
<evidence type="ECO:0000256" key="2">
    <source>
        <dbReference type="ARBA" id="ARBA00022801"/>
    </source>
</evidence>
<reference evidence="6 7" key="1">
    <citation type="journal article" date="2011" name="J. Gen. Appl. Microbiol.">
        <title>Draft genome sequencing of the enigmatic yeast Saitoella complicata.</title>
        <authorList>
            <person name="Nishida H."/>
            <person name="Hamamoto M."/>
            <person name="Sugiyama J."/>
        </authorList>
    </citation>
    <scope>NUCLEOTIDE SEQUENCE [LARGE SCALE GENOMIC DNA]</scope>
    <source>
        <strain evidence="6 7">NRRL Y-17804</strain>
    </source>
</reference>
<keyword evidence="4" id="KW-1133">Transmembrane helix</keyword>
<dbReference type="InterPro" id="IPR050309">
    <property type="entry name" value="Type-B_Carboxylest/Lipase"/>
</dbReference>
<feature type="transmembrane region" description="Helical" evidence="4">
    <location>
        <begin position="7"/>
        <end position="30"/>
    </location>
</feature>
<gene>
    <name evidence="6" type="ORF">G7K_4681-t1</name>
</gene>
<accession>A0A0E9NL00</accession>
<dbReference type="AlphaFoldDB" id="A0A0E9NL00"/>
<keyword evidence="4" id="KW-0472">Membrane</keyword>
<evidence type="ECO:0000256" key="1">
    <source>
        <dbReference type="ARBA" id="ARBA00005964"/>
    </source>
</evidence>
<dbReference type="EMBL" id="BACD03000034">
    <property type="protein sequence ID" value="GAO50557.1"/>
    <property type="molecule type" value="Genomic_DNA"/>
</dbReference>
<proteinExistence type="inferred from homology"/>
<keyword evidence="4" id="KW-0812">Transmembrane</keyword>
<organism evidence="6 7">
    <name type="scientific">Saitoella complicata (strain BCRC 22490 / CBS 7301 / JCM 7358 / NBRC 10748 / NRRL Y-17804)</name>
    <dbReference type="NCBI Taxonomy" id="698492"/>
    <lineage>
        <taxon>Eukaryota</taxon>
        <taxon>Fungi</taxon>
        <taxon>Dikarya</taxon>
        <taxon>Ascomycota</taxon>
        <taxon>Taphrinomycotina</taxon>
        <taxon>Taphrinomycotina incertae sedis</taxon>
        <taxon>Saitoella</taxon>
    </lineage>
</organism>
<reference evidence="6 7" key="2">
    <citation type="journal article" date="2014" name="J. Gen. Appl. Microbiol.">
        <title>The early diverging ascomycetous budding yeast Saitoella complicata has three histone deacetylases belonging to the Clr6, Hos2, and Rpd3 lineages.</title>
        <authorList>
            <person name="Nishida H."/>
            <person name="Matsumoto T."/>
            <person name="Kondo S."/>
            <person name="Hamamoto M."/>
            <person name="Yoshikawa H."/>
        </authorList>
    </citation>
    <scope>NUCLEOTIDE SEQUENCE [LARGE SCALE GENOMIC DNA]</scope>
    <source>
        <strain evidence="6 7">NRRL Y-17804</strain>
    </source>
</reference>
<sequence length="625" mass="68386">MRVSRSFWVAFVSFALGSFLFEFFGGLLTYQAYLHILEHNLSFGARALLGVGGLTSATRGRFPRIAQCPASTSYKAITMPNAIAIDVPSFGQISGVKNEDVEKFLGIPYAEDPVRWRKPKLLQSLPGGKHDGSKFGPLTSHQFRAKERALLMWPHEDLAFPEGIQLSEKGSLNLNIWRPTGLGARKVPVMVYIHGGAFIHGGGSQGLYDGTPLVKHSVENGKPIVYITINYRLGVQGFMFSQDLIADGEECGEGGAGNYGLWDQRTALEWMQNNIGAFGGDSDRVTIVGESAGSMSVHAHMLAGKPGLFSRGIGQSGTCAEGTDGPISLSVSAAQPLYDQVLEKLNLTSLSPKDRLKALREIDAEKIVEAQAACFPGFMPLVLPADDSAIRGGFFTYNREQTKGWLTPPNAKDFVKGAIFGDLAEEGILFCEAARSEKYTPEDFVHTLRSPLPGSQGASETLLAQYGLNDPNRFKSAKDMIPGLCNFLTDAFFNAGTDKACYSFPFPTYIYRFDLKNPFDTPFKGYANHTLDMLYTFGTAHHILPSEADRDLEKMFMDAWIAFANGGEPWVRKEEGELCVDNEGKVAIKKRGEARNLQRLKAMQAEMAALSDVLIAVVTGRIRKA</sequence>
<protein>
    <recommendedName>
        <fullName evidence="3">Carboxylic ester hydrolase</fullName>
        <ecNumber evidence="3">3.1.1.-</ecNumber>
    </recommendedName>
</protein>
<name>A0A0E9NL00_SAICN</name>
<dbReference type="InterPro" id="IPR029058">
    <property type="entry name" value="AB_hydrolase_fold"/>
</dbReference>
<dbReference type="GO" id="GO:0016787">
    <property type="term" value="F:hydrolase activity"/>
    <property type="evidence" value="ECO:0007669"/>
    <property type="project" value="UniProtKB-KW"/>
</dbReference>
<evidence type="ECO:0000313" key="7">
    <source>
        <dbReference type="Proteomes" id="UP000033140"/>
    </source>
</evidence>
<evidence type="ECO:0000259" key="5">
    <source>
        <dbReference type="Pfam" id="PF00135"/>
    </source>
</evidence>
<dbReference type="OMA" id="CGNFGFT"/>
<keyword evidence="7" id="KW-1185">Reference proteome</keyword>
<evidence type="ECO:0000256" key="3">
    <source>
        <dbReference type="RuleBase" id="RU361235"/>
    </source>
</evidence>
<comment type="caution">
    <text evidence="6">The sequence shown here is derived from an EMBL/GenBank/DDBJ whole genome shotgun (WGS) entry which is preliminary data.</text>
</comment>
<evidence type="ECO:0000256" key="4">
    <source>
        <dbReference type="SAM" id="Phobius"/>
    </source>
</evidence>
<dbReference type="Proteomes" id="UP000033140">
    <property type="component" value="Unassembled WGS sequence"/>
</dbReference>
<keyword evidence="2 3" id="KW-0378">Hydrolase</keyword>
<dbReference type="InterPro" id="IPR002018">
    <property type="entry name" value="CarbesteraseB"/>
</dbReference>
<dbReference type="EC" id="3.1.1.-" evidence="3"/>
<dbReference type="SUPFAM" id="SSF53474">
    <property type="entry name" value="alpha/beta-Hydrolases"/>
    <property type="match status" value="1"/>
</dbReference>
<dbReference type="PROSITE" id="PS00122">
    <property type="entry name" value="CARBOXYLESTERASE_B_1"/>
    <property type="match status" value="1"/>
</dbReference>
<dbReference type="Pfam" id="PF00135">
    <property type="entry name" value="COesterase"/>
    <property type="match status" value="1"/>
</dbReference>
<comment type="similarity">
    <text evidence="1 3">Belongs to the type-B carboxylesterase/lipase family.</text>
</comment>
<dbReference type="Gene3D" id="3.40.50.1820">
    <property type="entry name" value="alpha/beta hydrolase"/>
    <property type="match status" value="1"/>
</dbReference>